<gene>
    <name evidence="13" type="ORF">H7B90_20995</name>
</gene>
<comment type="similarity">
    <text evidence="8">Belongs to the methyl-accepting chemotaxis (MCP) protein family.</text>
</comment>
<dbReference type="GO" id="GO:0006935">
    <property type="term" value="P:chemotaxis"/>
    <property type="evidence" value="ECO:0007669"/>
    <property type="project" value="UniProtKB-KW"/>
</dbReference>
<dbReference type="CDD" id="cd06225">
    <property type="entry name" value="HAMP"/>
    <property type="match status" value="1"/>
</dbReference>
<dbReference type="Gene3D" id="6.10.340.10">
    <property type="match status" value="1"/>
</dbReference>
<evidence type="ECO:0000259" key="12">
    <source>
        <dbReference type="PROSITE" id="PS50885"/>
    </source>
</evidence>
<feature type="domain" description="HAMP" evidence="12">
    <location>
        <begin position="320"/>
        <end position="372"/>
    </location>
</feature>
<dbReference type="GO" id="GO:0007165">
    <property type="term" value="P:signal transduction"/>
    <property type="evidence" value="ECO:0007669"/>
    <property type="project" value="UniProtKB-KW"/>
</dbReference>
<name>A0A841U7C5_9BACL</name>
<dbReference type="EMBL" id="JACJVR010000080">
    <property type="protein sequence ID" value="MBB6693880.1"/>
    <property type="molecule type" value="Genomic_DNA"/>
</dbReference>
<proteinExistence type="inferred from homology"/>
<evidence type="ECO:0000256" key="9">
    <source>
        <dbReference type="PROSITE-ProRule" id="PRU00284"/>
    </source>
</evidence>
<keyword evidence="6 10" id="KW-0472">Membrane</keyword>
<keyword evidence="2" id="KW-1003">Cell membrane</keyword>
<dbReference type="Proteomes" id="UP000553776">
    <property type="component" value="Unassembled WGS sequence"/>
</dbReference>
<keyword evidence="3" id="KW-0145">Chemotaxis</keyword>
<evidence type="ECO:0000256" key="8">
    <source>
        <dbReference type="ARBA" id="ARBA00029447"/>
    </source>
</evidence>
<feature type="transmembrane region" description="Helical" evidence="10">
    <location>
        <begin position="295"/>
        <end position="319"/>
    </location>
</feature>
<comment type="caution">
    <text evidence="13">The sequence shown here is derived from an EMBL/GenBank/DDBJ whole genome shotgun (WGS) entry which is preliminary data.</text>
</comment>
<keyword evidence="5 10" id="KW-1133">Transmembrane helix</keyword>
<dbReference type="Pfam" id="PF02743">
    <property type="entry name" value="dCache_1"/>
    <property type="match status" value="1"/>
</dbReference>
<dbReference type="PROSITE" id="PS50885">
    <property type="entry name" value="HAMP"/>
    <property type="match status" value="1"/>
</dbReference>
<evidence type="ECO:0000313" key="14">
    <source>
        <dbReference type="Proteomes" id="UP000553776"/>
    </source>
</evidence>
<dbReference type="Pfam" id="PF00015">
    <property type="entry name" value="MCPsignal"/>
    <property type="match status" value="1"/>
</dbReference>
<dbReference type="GO" id="GO:0005886">
    <property type="term" value="C:plasma membrane"/>
    <property type="evidence" value="ECO:0007669"/>
    <property type="project" value="UniProtKB-SubCell"/>
</dbReference>
<dbReference type="InterPro" id="IPR003660">
    <property type="entry name" value="HAMP_dom"/>
</dbReference>
<evidence type="ECO:0000259" key="11">
    <source>
        <dbReference type="PROSITE" id="PS50111"/>
    </source>
</evidence>
<dbReference type="Pfam" id="PF00672">
    <property type="entry name" value="HAMP"/>
    <property type="match status" value="1"/>
</dbReference>
<evidence type="ECO:0000256" key="6">
    <source>
        <dbReference type="ARBA" id="ARBA00023136"/>
    </source>
</evidence>
<organism evidence="13 14">
    <name type="scientific">Cohnella xylanilytica</name>
    <dbReference type="NCBI Taxonomy" id="557555"/>
    <lineage>
        <taxon>Bacteria</taxon>
        <taxon>Bacillati</taxon>
        <taxon>Bacillota</taxon>
        <taxon>Bacilli</taxon>
        <taxon>Bacillales</taxon>
        <taxon>Paenibacillaceae</taxon>
        <taxon>Cohnella</taxon>
    </lineage>
</organism>
<sequence>MRSIRLPNPVKSVGMKLFIVFFVSILVFVVAVGTISYNYSKGIVKNKVSDATLQTMIQAGEKMDFYYGTFENLSSQIMFDKDIMANLRKMAALAPDSYEYMEQSWKVRDKFTTYTYSNTDVSALHLFRTNGEYINLSASSAKTEKFGDQEWFKRVLAAGNKSTWLPSQPKGYSGKMLSPGFALARPLTDVTSNKVVAILLIEIPIDALSKQLGKIDMGSGGSVRILSGSGQVVYSADAAQIGQPSDVQLGEGDTAKESGSVQQGGYQLSYYKSPVTGWVNLGIMPVAELAKDSKVIFQITILMSILAAVAASLVGYMIVRNIARPLVKLRNLMQQGAQGDLRVRSRLKSRDEIGQLGESFDTMMLQITELVQQTRQSANQVLETASELSQASRTTAVSAKEIAVATEEISQGAGGLANEAERGNDLTLTNADRLRNVIEANREMGEVASGIRESSEHGTEYISELISKTGDTERMIRSMEEKVGKLKDSTDSIRRIVDLLGNVTKQTNILSLNAAIEAARSGAAGKGFMVVADEIRSLADQSKESIGVVGDITEGIQKEIDETVGVLSAAYPIFQQQIDSMKEAATIFRQVQGHVGEFIEKLGRVSDSMRELDETQGILSDSMSNVSAVAQQSLATSEQVASLSQEQLNISERLVQHVEKLERLSDSLQGSLTRFQID</sequence>
<reference evidence="13 14" key="1">
    <citation type="submission" date="2020-08" db="EMBL/GenBank/DDBJ databases">
        <title>Cohnella phylogeny.</title>
        <authorList>
            <person name="Dunlap C."/>
        </authorList>
    </citation>
    <scope>NUCLEOTIDE SEQUENCE [LARGE SCALE GENOMIC DNA]</scope>
    <source>
        <strain evidence="13 14">DSM 25239</strain>
    </source>
</reference>
<evidence type="ECO:0000256" key="10">
    <source>
        <dbReference type="SAM" id="Phobius"/>
    </source>
</evidence>
<dbReference type="PANTHER" id="PTHR32089:SF112">
    <property type="entry name" value="LYSOZYME-LIKE PROTEIN-RELATED"/>
    <property type="match status" value="1"/>
</dbReference>
<accession>A0A841U7C5</accession>
<dbReference type="PROSITE" id="PS50111">
    <property type="entry name" value="CHEMOTAXIS_TRANSDUC_2"/>
    <property type="match status" value="1"/>
</dbReference>
<evidence type="ECO:0000256" key="4">
    <source>
        <dbReference type="ARBA" id="ARBA00022692"/>
    </source>
</evidence>
<evidence type="ECO:0000256" key="1">
    <source>
        <dbReference type="ARBA" id="ARBA00004651"/>
    </source>
</evidence>
<dbReference type="InterPro" id="IPR033479">
    <property type="entry name" value="dCache_1"/>
</dbReference>
<dbReference type="SMART" id="SM00283">
    <property type="entry name" value="MA"/>
    <property type="match status" value="1"/>
</dbReference>
<feature type="domain" description="Methyl-accepting transducer" evidence="11">
    <location>
        <begin position="391"/>
        <end position="648"/>
    </location>
</feature>
<keyword evidence="7 9" id="KW-0807">Transducer</keyword>
<keyword evidence="4 10" id="KW-0812">Transmembrane</keyword>
<comment type="subcellular location">
    <subcellularLocation>
        <location evidence="1">Cell membrane</location>
        <topology evidence="1">Multi-pass membrane protein</topology>
    </subcellularLocation>
</comment>
<dbReference type="InterPro" id="IPR004089">
    <property type="entry name" value="MCPsignal_dom"/>
</dbReference>
<dbReference type="Gene3D" id="1.10.287.950">
    <property type="entry name" value="Methyl-accepting chemotaxis protein"/>
    <property type="match status" value="1"/>
</dbReference>
<evidence type="ECO:0000256" key="3">
    <source>
        <dbReference type="ARBA" id="ARBA00022500"/>
    </source>
</evidence>
<dbReference type="Gene3D" id="3.30.450.20">
    <property type="entry name" value="PAS domain"/>
    <property type="match status" value="1"/>
</dbReference>
<evidence type="ECO:0000256" key="2">
    <source>
        <dbReference type="ARBA" id="ARBA00022475"/>
    </source>
</evidence>
<dbReference type="AlphaFoldDB" id="A0A841U7C5"/>
<evidence type="ECO:0000256" key="5">
    <source>
        <dbReference type="ARBA" id="ARBA00022989"/>
    </source>
</evidence>
<protein>
    <submittedName>
        <fullName evidence="13">Methyl-accepting chemotaxis protein</fullName>
    </submittedName>
</protein>
<evidence type="ECO:0000313" key="13">
    <source>
        <dbReference type="EMBL" id="MBB6693880.1"/>
    </source>
</evidence>
<keyword evidence="14" id="KW-1185">Reference proteome</keyword>
<dbReference type="SMART" id="SM00304">
    <property type="entry name" value="HAMP"/>
    <property type="match status" value="1"/>
</dbReference>
<dbReference type="SUPFAM" id="SSF58104">
    <property type="entry name" value="Methyl-accepting chemotaxis protein (MCP) signaling domain"/>
    <property type="match status" value="1"/>
</dbReference>
<dbReference type="PANTHER" id="PTHR32089">
    <property type="entry name" value="METHYL-ACCEPTING CHEMOTAXIS PROTEIN MCPB"/>
    <property type="match status" value="1"/>
</dbReference>
<evidence type="ECO:0000256" key="7">
    <source>
        <dbReference type="ARBA" id="ARBA00023224"/>
    </source>
</evidence>